<dbReference type="Proteomes" id="UP000321379">
    <property type="component" value="Unassembled WGS sequence"/>
</dbReference>
<keyword evidence="1" id="KW-0808">Transferase</keyword>
<dbReference type="Gene3D" id="2.160.10.10">
    <property type="entry name" value="Hexapeptide repeat proteins"/>
    <property type="match status" value="1"/>
</dbReference>
<proteinExistence type="predicted"/>
<dbReference type="PANTHER" id="PTHR43300">
    <property type="entry name" value="ACETYLTRANSFERASE"/>
    <property type="match status" value="1"/>
</dbReference>
<dbReference type="GO" id="GO:0016740">
    <property type="term" value="F:transferase activity"/>
    <property type="evidence" value="ECO:0007669"/>
    <property type="project" value="UniProtKB-KW"/>
</dbReference>
<accession>A0A5C8USD3</accession>
<gene>
    <name evidence="1" type="ORF">FVP33_10545</name>
</gene>
<dbReference type="InterPro" id="IPR001451">
    <property type="entry name" value="Hexapep"/>
</dbReference>
<dbReference type="AlphaFoldDB" id="A0A5C8USD3"/>
<protein>
    <submittedName>
        <fullName evidence="1">N-acetyltransferase</fullName>
    </submittedName>
</protein>
<dbReference type="InterPro" id="IPR011004">
    <property type="entry name" value="Trimer_LpxA-like_sf"/>
</dbReference>
<reference evidence="1 2" key="1">
    <citation type="submission" date="2019-08" db="EMBL/GenBank/DDBJ databases">
        <title>Bacterial whole genome sequence for Glaciihabitans sp. CHu50b-6-2.</title>
        <authorList>
            <person name="Jin L."/>
        </authorList>
    </citation>
    <scope>NUCLEOTIDE SEQUENCE [LARGE SCALE GENOMIC DNA]</scope>
    <source>
        <strain evidence="1 2">CHu50b-6-2</strain>
    </source>
</reference>
<dbReference type="Pfam" id="PF00132">
    <property type="entry name" value="Hexapep"/>
    <property type="match status" value="1"/>
</dbReference>
<sequence>MIDHARAETVRGASRPEEVPAQIAASADIDPRCRIGPGSLVWHLAQVREFAQIGSGTIIGRGVYIGPGVIIGRNCKIQNYALVYEPALLENGVFVGPGVVFTNDVFPRAINVDGSRKSNDDWEAVGVTVRTGASIGARAVCVAPLTIGRWSLIAAGAVVTKDVQDYALVAGVPAKRIGWVGRAGAALRDEGDGVFVCPATGEKYLESGGALGLA</sequence>
<keyword evidence="2" id="KW-1185">Reference proteome</keyword>
<evidence type="ECO:0000313" key="2">
    <source>
        <dbReference type="Proteomes" id="UP000321379"/>
    </source>
</evidence>
<dbReference type="InterPro" id="IPR050179">
    <property type="entry name" value="Trans_hexapeptide_repeat"/>
</dbReference>
<organism evidence="1 2">
    <name type="scientific">Lacisediminihabitans profunda</name>
    <dbReference type="NCBI Taxonomy" id="2594790"/>
    <lineage>
        <taxon>Bacteria</taxon>
        <taxon>Bacillati</taxon>
        <taxon>Actinomycetota</taxon>
        <taxon>Actinomycetes</taxon>
        <taxon>Micrococcales</taxon>
        <taxon>Microbacteriaceae</taxon>
        <taxon>Lacisediminihabitans</taxon>
    </lineage>
</organism>
<dbReference type="RefSeq" id="WP_147783607.1">
    <property type="nucleotide sequence ID" value="NZ_VRMG01000007.1"/>
</dbReference>
<dbReference type="SUPFAM" id="SSF51161">
    <property type="entry name" value="Trimeric LpxA-like enzymes"/>
    <property type="match status" value="1"/>
</dbReference>
<dbReference type="EMBL" id="VRMG01000007">
    <property type="protein sequence ID" value="TXN30423.1"/>
    <property type="molecule type" value="Genomic_DNA"/>
</dbReference>
<dbReference type="Pfam" id="PF14602">
    <property type="entry name" value="Hexapep_2"/>
    <property type="match status" value="1"/>
</dbReference>
<dbReference type="PANTHER" id="PTHR43300:SF4">
    <property type="entry name" value="ACYL-[ACYL-CARRIER-PROTEIN]--UDP-N-ACETYLGLUCOSAMINE O-ACYLTRANSFERASE"/>
    <property type="match status" value="1"/>
</dbReference>
<name>A0A5C8USD3_9MICO</name>
<evidence type="ECO:0000313" key="1">
    <source>
        <dbReference type="EMBL" id="TXN30423.1"/>
    </source>
</evidence>
<comment type="caution">
    <text evidence="1">The sequence shown here is derived from an EMBL/GenBank/DDBJ whole genome shotgun (WGS) entry which is preliminary data.</text>
</comment>
<dbReference type="CDD" id="cd03358">
    <property type="entry name" value="LbH_WxcM_N_like"/>
    <property type="match status" value="1"/>
</dbReference>